<keyword evidence="1" id="KW-0175">Coiled coil</keyword>
<protein>
    <submittedName>
        <fullName evidence="2">Uncharacterized protein</fullName>
    </submittedName>
</protein>
<gene>
    <name evidence="2" type="ORF">LNTAR_15207</name>
</gene>
<dbReference type="Proteomes" id="UP000004947">
    <property type="component" value="Unassembled WGS sequence"/>
</dbReference>
<name>A6DRG6_9BACT</name>
<accession>A6DRG6</accession>
<dbReference type="EMBL" id="ABCK01000024">
    <property type="protein sequence ID" value="EDM25776.1"/>
    <property type="molecule type" value="Genomic_DNA"/>
</dbReference>
<proteinExistence type="predicted"/>
<sequence length="167" mass="19588">MTISYEIEYADKDLKKRQLENLIEKRNYLVDHLIQDWDGDCEGSFKEVLDKLTQSHEEARVELKDIQEKLKGLSELMTVNMTALKDPVTQVRMMNPNFNALYELAISRSKEWISLNEAGKYILKTTGVCFTKSQFRDGFKKLSDYMNNSEFLELNTVDELICFRIKK</sequence>
<dbReference type="STRING" id="313628.LNTAR_15207"/>
<reference evidence="2 3" key="1">
    <citation type="journal article" date="2010" name="J. Bacteriol.">
        <title>Genome sequence of Lentisphaera araneosa HTCC2155T, the type species of the order Lentisphaerales in the phylum Lentisphaerae.</title>
        <authorList>
            <person name="Thrash J.C."/>
            <person name="Cho J.C."/>
            <person name="Vergin K.L."/>
            <person name="Morris R.M."/>
            <person name="Giovannoni S.J."/>
        </authorList>
    </citation>
    <scope>NUCLEOTIDE SEQUENCE [LARGE SCALE GENOMIC DNA]</scope>
    <source>
        <strain evidence="2 3">HTCC2155</strain>
    </source>
</reference>
<dbReference type="AlphaFoldDB" id="A6DRG6"/>
<feature type="coiled-coil region" evidence="1">
    <location>
        <begin position="49"/>
        <end position="76"/>
    </location>
</feature>
<organism evidence="2 3">
    <name type="scientific">Lentisphaera araneosa HTCC2155</name>
    <dbReference type="NCBI Taxonomy" id="313628"/>
    <lineage>
        <taxon>Bacteria</taxon>
        <taxon>Pseudomonadati</taxon>
        <taxon>Lentisphaerota</taxon>
        <taxon>Lentisphaeria</taxon>
        <taxon>Lentisphaerales</taxon>
        <taxon>Lentisphaeraceae</taxon>
        <taxon>Lentisphaera</taxon>
    </lineage>
</organism>
<dbReference type="RefSeq" id="WP_007280438.1">
    <property type="nucleotide sequence ID" value="NZ_ABCK01000024.1"/>
</dbReference>
<evidence type="ECO:0000313" key="3">
    <source>
        <dbReference type="Proteomes" id="UP000004947"/>
    </source>
</evidence>
<evidence type="ECO:0000313" key="2">
    <source>
        <dbReference type="EMBL" id="EDM25776.1"/>
    </source>
</evidence>
<evidence type="ECO:0000256" key="1">
    <source>
        <dbReference type="SAM" id="Coils"/>
    </source>
</evidence>
<keyword evidence="3" id="KW-1185">Reference proteome</keyword>
<comment type="caution">
    <text evidence="2">The sequence shown here is derived from an EMBL/GenBank/DDBJ whole genome shotgun (WGS) entry which is preliminary data.</text>
</comment>